<dbReference type="EMBL" id="JJMT01000005">
    <property type="protein sequence ID" value="KEO46533.1"/>
    <property type="molecule type" value="Genomic_DNA"/>
</dbReference>
<proteinExistence type="predicted"/>
<name>A0A074IRA7_STRSL</name>
<protein>
    <recommendedName>
        <fullName evidence="5">Glycosyltransferase</fullName>
    </recommendedName>
</protein>
<evidence type="ECO:0000313" key="2">
    <source>
        <dbReference type="EMBL" id="KEO46533.1"/>
    </source>
</evidence>
<reference evidence="2 4" key="1">
    <citation type="submission" date="2014-04" db="EMBL/GenBank/DDBJ databases">
        <title>Variable characteristics of bacteriocin-producing Streptococcus salivarius strains isolated from Malaysian subjects.</title>
        <authorList>
            <person name="Philip K."/>
            <person name="Barbour A."/>
        </authorList>
    </citation>
    <scope>NUCLEOTIDE SEQUENCE [LARGE SCALE GENOMIC DNA]</scope>
    <source>
        <strain evidence="2 4">NU10</strain>
    </source>
</reference>
<organism evidence="2 4">
    <name type="scientific">Streptococcus salivarius</name>
    <dbReference type="NCBI Taxonomy" id="1304"/>
    <lineage>
        <taxon>Bacteria</taxon>
        <taxon>Bacillati</taxon>
        <taxon>Bacillota</taxon>
        <taxon>Bacilli</taxon>
        <taxon>Lactobacillales</taxon>
        <taxon>Streptococcaceae</taxon>
        <taxon>Streptococcus</taxon>
    </lineage>
</organism>
<feature type="chain" id="PRO_5038608532" description="Glycosyltransferase" evidence="1">
    <location>
        <begin position="20"/>
        <end position="135"/>
    </location>
</feature>
<evidence type="ECO:0000313" key="3">
    <source>
        <dbReference type="EMBL" id="MDB8606409.1"/>
    </source>
</evidence>
<evidence type="ECO:0008006" key="5">
    <source>
        <dbReference type="Google" id="ProtNLM"/>
    </source>
</evidence>
<dbReference type="AlphaFoldDB" id="A0A074IRA7"/>
<dbReference type="Proteomes" id="UP000027855">
    <property type="component" value="Unassembled WGS sequence"/>
</dbReference>
<evidence type="ECO:0000256" key="1">
    <source>
        <dbReference type="SAM" id="SignalP"/>
    </source>
</evidence>
<dbReference type="RefSeq" id="WP_021144044.1">
    <property type="nucleotide sequence ID" value="NZ_CACRUJ010000001.1"/>
</dbReference>
<gene>
    <name evidence="2" type="ORF">DL07_09475</name>
    <name evidence="3" type="ORF">PNU22_07970</name>
</gene>
<dbReference type="Proteomes" id="UP001212483">
    <property type="component" value="Unassembled WGS sequence"/>
</dbReference>
<accession>A0A074IRA7</accession>
<reference evidence="3" key="2">
    <citation type="submission" date="2023-01" db="EMBL/GenBank/DDBJ databases">
        <title>Human gut microbiome strain richness.</title>
        <authorList>
            <person name="Chen-Liaw A."/>
        </authorList>
    </citation>
    <scope>NUCLEOTIDE SEQUENCE</scope>
    <source>
        <strain evidence="3">1001283st1_B9_1001283B150217_161031</strain>
    </source>
</reference>
<keyword evidence="1" id="KW-0732">Signal</keyword>
<sequence>MKRWLLGLLALLCMVSMVACSKSAPSLEGEWQAQDALKKDYTIVFKKDKVKIGEQDYNYTVDGPKSKDDFTYYSLKVKDQGKETSYTVFFPTKSKEVALFLQPNDEKEPIKGQMLFALNKKEKPDYYSYVKKYLK</sequence>
<dbReference type="PROSITE" id="PS51257">
    <property type="entry name" value="PROKAR_LIPOPROTEIN"/>
    <property type="match status" value="1"/>
</dbReference>
<feature type="signal peptide" evidence="1">
    <location>
        <begin position="1"/>
        <end position="19"/>
    </location>
</feature>
<evidence type="ECO:0000313" key="4">
    <source>
        <dbReference type="Proteomes" id="UP000027855"/>
    </source>
</evidence>
<dbReference type="EMBL" id="JAQMJO010000006">
    <property type="protein sequence ID" value="MDB8606409.1"/>
    <property type="molecule type" value="Genomic_DNA"/>
</dbReference>
<comment type="caution">
    <text evidence="2">The sequence shown here is derived from an EMBL/GenBank/DDBJ whole genome shotgun (WGS) entry which is preliminary data.</text>
</comment>
<dbReference type="KEGG" id="ssah:HSISS4_01080"/>